<dbReference type="Proteomes" id="UP001549047">
    <property type="component" value="Unassembled WGS sequence"/>
</dbReference>
<organism evidence="1 2">
    <name type="scientific">Rhizobium aquaticum</name>
    <dbReference type="NCBI Taxonomy" id="1549636"/>
    <lineage>
        <taxon>Bacteria</taxon>
        <taxon>Pseudomonadati</taxon>
        <taxon>Pseudomonadota</taxon>
        <taxon>Alphaproteobacteria</taxon>
        <taxon>Hyphomicrobiales</taxon>
        <taxon>Rhizobiaceae</taxon>
        <taxon>Rhizobium/Agrobacterium group</taxon>
        <taxon>Rhizobium</taxon>
    </lineage>
</organism>
<dbReference type="RefSeq" id="WP_354553964.1">
    <property type="nucleotide sequence ID" value="NZ_JBEPMB010000001.1"/>
</dbReference>
<dbReference type="EMBL" id="JBEPMB010000001">
    <property type="protein sequence ID" value="MET3611749.1"/>
    <property type="molecule type" value="Genomic_DNA"/>
</dbReference>
<accession>A0ABV2IVQ5</accession>
<sequence length="111" mass="11247">MQYLMDVFSDTSTLTTDVEAFDLVGYNDAKVTADDAPVKGVAKNPGKAGDDIGVVLIGAARVRAKGAIAKGDKLVSAATGGVKTAGATPANAFARALTDAADGAFVKIFIR</sequence>
<evidence type="ECO:0000313" key="1">
    <source>
        <dbReference type="EMBL" id="MET3611749.1"/>
    </source>
</evidence>
<dbReference type="Pfam" id="PF09956">
    <property type="entry name" value="Phage_cement_2"/>
    <property type="match status" value="1"/>
</dbReference>
<reference evidence="1 2" key="1">
    <citation type="submission" date="2024-06" db="EMBL/GenBank/DDBJ databases">
        <title>Genomic Encyclopedia of Type Strains, Phase IV (KMG-IV): sequencing the most valuable type-strain genomes for metagenomic binning, comparative biology and taxonomic classification.</title>
        <authorList>
            <person name="Goeker M."/>
        </authorList>
    </citation>
    <scope>NUCLEOTIDE SEQUENCE [LARGE SCALE GENOMIC DNA]</scope>
    <source>
        <strain evidence="1 2">DSM 29780</strain>
    </source>
</reference>
<evidence type="ECO:0000313" key="2">
    <source>
        <dbReference type="Proteomes" id="UP001549047"/>
    </source>
</evidence>
<comment type="caution">
    <text evidence="1">The sequence shown here is derived from an EMBL/GenBank/DDBJ whole genome shotgun (WGS) entry which is preliminary data.</text>
</comment>
<protein>
    <submittedName>
        <fullName evidence="1">Transcriptional regulator</fullName>
    </submittedName>
</protein>
<keyword evidence="2" id="KW-1185">Reference proteome</keyword>
<gene>
    <name evidence="1" type="ORF">ABID16_000054</name>
</gene>
<proteinExistence type="predicted"/>
<name>A0ABV2IVQ5_9HYPH</name>
<dbReference type="InterPro" id="IPR011231">
    <property type="entry name" value="Phage_VT1-Sakai_H0018"/>
</dbReference>